<dbReference type="Gene3D" id="3.60.21.10">
    <property type="match status" value="1"/>
</dbReference>
<proteinExistence type="predicted"/>
<dbReference type="HOGENOM" id="CLU_041441_1_2_1"/>
<keyword evidence="3" id="KW-1185">Reference proteome</keyword>
<dbReference type="EMBL" id="JH971386">
    <property type="protein sequence ID" value="EKM82849.1"/>
    <property type="molecule type" value="Genomic_DNA"/>
</dbReference>
<accession>K5W7M0</accession>
<dbReference type="GO" id="GO:0016787">
    <property type="term" value="F:hydrolase activity"/>
    <property type="evidence" value="ECO:0007669"/>
    <property type="project" value="InterPro"/>
</dbReference>
<evidence type="ECO:0000313" key="2">
    <source>
        <dbReference type="EMBL" id="EKM82849.1"/>
    </source>
</evidence>
<dbReference type="InterPro" id="IPR004843">
    <property type="entry name" value="Calcineurin-like_PHP"/>
</dbReference>
<evidence type="ECO:0000313" key="3">
    <source>
        <dbReference type="Proteomes" id="UP000008493"/>
    </source>
</evidence>
<feature type="domain" description="Calcineurin-like phosphoesterase" evidence="1">
    <location>
        <begin position="13"/>
        <end position="171"/>
    </location>
</feature>
<dbReference type="InterPro" id="IPR051693">
    <property type="entry name" value="UPF0046_metallophosphoest"/>
</dbReference>
<reference evidence="3" key="1">
    <citation type="journal article" date="2012" name="Proc. Natl. Acad. Sci. U.S.A.">
        <title>Genome sequence of the button mushroom Agaricus bisporus reveals mechanisms governing adaptation to a humic-rich ecological niche.</title>
        <authorList>
            <person name="Morin E."/>
            <person name="Kohler A."/>
            <person name="Baker A.R."/>
            <person name="Foulongne-Oriol M."/>
            <person name="Lombard V."/>
            <person name="Nagy L.G."/>
            <person name="Ohm R.A."/>
            <person name="Patyshakuliyeva A."/>
            <person name="Brun A."/>
            <person name="Aerts A.L."/>
            <person name="Bailey A.M."/>
            <person name="Billette C."/>
            <person name="Coutinho P.M."/>
            <person name="Deakin G."/>
            <person name="Doddapaneni H."/>
            <person name="Floudas D."/>
            <person name="Grimwood J."/>
            <person name="Hilden K."/>
            <person name="Kuees U."/>
            <person name="LaButti K.M."/>
            <person name="Lapidus A."/>
            <person name="Lindquist E.A."/>
            <person name="Lucas S.M."/>
            <person name="Murat C."/>
            <person name="Riley R.W."/>
            <person name="Salamov A.A."/>
            <person name="Schmutz J."/>
            <person name="Subramanian V."/>
            <person name="Woesten H.A.B."/>
            <person name="Xu J."/>
            <person name="Eastwood D.C."/>
            <person name="Foster G.D."/>
            <person name="Sonnenberg A.S."/>
            <person name="Cullen D."/>
            <person name="de Vries R.P."/>
            <person name="Lundell T."/>
            <person name="Hibbett D.S."/>
            <person name="Henrissat B."/>
            <person name="Burton K.S."/>
            <person name="Kerrigan R.W."/>
            <person name="Challen M.P."/>
            <person name="Grigoriev I.V."/>
            <person name="Martin F."/>
        </authorList>
    </citation>
    <scope>NUCLEOTIDE SEQUENCE [LARGE SCALE GENOMIC DNA]</scope>
    <source>
        <strain evidence="3">JB137-S8 / ATCC MYA-4627 / FGSC 10392</strain>
    </source>
</reference>
<dbReference type="SUPFAM" id="SSF56300">
    <property type="entry name" value="Metallo-dependent phosphatases"/>
    <property type="match status" value="1"/>
</dbReference>
<dbReference type="RefSeq" id="XP_007326748.1">
    <property type="nucleotide sequence ID" value="XM_007326686.1"/>
</dbReference>
<dbReference type="PANTHER" id="PTHR12905">
    <property type="entry name" value="METALLOPHOSPHOESTERASE"/>
    <property type="match status" value="1"/>
</dbReference>
<sequence>MSSWGYPEQVMKVLKWIANLDYPVKIIIGGNHDLCLDKDDDLSGFHRMDVQKLAAIQNYIKGEEMKKANVHYLEYESIEFTTAVGRVWRVYGSPAAPKYATGAFQYEGREEAQAIYAKIPSNAEIVITHTPAKYCLDVTMRGKNAGCRVLRKRLDELKECRLHVFGHIHECAGVEMVEGGRVGANAAMARTGAATVVDLLN</sequence>
<dbReference type="KEGG" id="abp:AGABI1DRAFT111415"/>
<evidence type="ECO:0000259" key="1">
    <source>
        <dbReference type="Pfam" id="PF00149"/>
    </source>
</evidence>
<name>K5W7M0_AGABU</name>
<dbReference type="AlphaFoldDB" id="K5W7M0"/>
<dbReference type="eggNOG" id="KOG3947">
    <property type="taxonomic scope" value="Eukaryota"/>
</dbReference>
<dbReference type="Proteomes" id="UP000008493">
    <property type="component" value="Unassembled WGS sequence"/>
</dbReference>
<dbReference type="InterPro" id="IPR029052">
    <property type="entry name" value="Metallo-depent_PP-like"/>
</dbReference>
<dbReference type="OMA" id="GIKFANC"/>
<organism evidence="2 3">
    <name type="scientific">Agaricus bisporus var. burnettii (strain JB137-S8 / ATCC MYA-4627 / FGSC 10392)</name>
    <name type="common">White button mushroom</name>
    <dbReference type="NCBI Taxonomy" id="597362"/>
    <lineage>
        <taxon>Eukaryota</taxon>
        <taxon>Fungi</taxon>
        <taxon>Dikarya</taxon>
        <taxon>Basidiomycota</taxon>
        <taxon>Agaricomycotina</taxon>
        <taxon>Agaricomycetes</taxon>
        <taxon>Agaricomycetidae</taxon>
        <taxon>Agaricales</taxon>
        <taxon>Agaricineae</taxon>
        <taxon>Agaricaceae</taxon>
        <taxon>Agaricus</taxon>
    </lineage>
</organism>
<gene>
    <name evidence="2" type="ORF">AGABI1DRAFT_111415</name>
</gene>
<protein>
    <recommendedName>
        <fullName evidence="1">Calcineurin-like phosphoesterase domain-containing protein</fullName>
    </recommendedName>
</protein>
<dbReference type="OrthoDB" id="630188at2759"/>
<dbReference type="InParanoid" id="K5W7M0"/>
<dbReference type="Pfam" id="PF00149">
    <property type="entry name" value="Metallophos"/>
    <property type="match status" value="1"/>
</dbReference>
<dbReference type="PANTHER" id="PTHR12905:SF0">
    <property type="entry name" value="CALCINEURIN-LIKE PHOSPHOESTERASE DOMAIN-CONTAINING PROTEIN"/>
    <property type="match status" value="1"/>
</dbReference>
<dbReference type="GeneID" id="18823278"/>